<name>A0AAV3P0H5_LITER</name>
<comment type="similarity">
    <text evidence="1">Belongs to the TCP11 family.</text>
</comment>
<evidence type="ECO:0000256" key="2">
    <source>
        <dbReference type="SAM" id="MobiDB-lite"/>
    </source>
</evidence>
<dbReference type="Pfam" id="PF05794">
    <property type="entry name" value="Tcp11"/>
    <property type="match status" value="1"/>
</dbReference>
<evidence type="ECO:0000256" key="1">
    <source>
        <dbReference type="ARBA" id="ARBA00010954"/>
    </source>
</evidence>
<comment type="caution">
    <text evidence="3">The sequence shown here is derived from an EMBL/GenBank/DDBJ whole genome shotgun (WGS) entry which is preliminary data.</text>
</comment>
<dbReference type="PANTHER" id="PTHR12832">
    <property type="entry name" value="TESTIS-SPECIFIC PROTEIN PBS13 T-COMPLEX 11"/>
    <property type="match status" value="1"/>
</dbReference>
<sequence length="958" mass="109246">MEMEEGGKVGPIVMEFPVREGATSCSPPIMPPRVRRRLSESKFSSPLTVEEIEIKLRNAHFRRQKFYETLSIKARPKIRSPSQSSFQEEDLGHRLEAKLQAAELKRLNIMAKIQMRLAKRDELRQAVKIGAEMRLKKERAELGSKVESRLRQAEINRMLLYKAYSERRATMKERTSQSLLQRMARESKYKESVRAAISQKRAAAEKKRLGLLDAERRRARVMVLQAQKIAKSVRHQREIERKEKEHKLENKLGRVKRQRAEYLIHRGTPPQSLCNSWNETMDLPADILSMKLTRCWRQFREMKKTTLHLTRVYDDLNINLRSVSSMPFEQFEFKIESSTTLQTSKRLLDRLETRYKLLRAFAASSNYGYCDDIYHLLMRVVPPKKNPRPRRSVRDKEQRRLISTKSPVKLARYQVRVVLCAYMIIGHPDAVFSSHGDCERVLTESAERFIKEFELLVQVILDGPICSCSRDSEHGTAKHLTFRSQLVAFDSAWCSFLNSFVVWKVKDAQSLEEDLVRAACQLEVSMIKTCKMTPEGDSAALTHDMKAVLKEVNTDQNLLKEKVLHLSGVAGIERMEIALSATRSEFFQARENGSPICTPAAHIVTPNTNTTSTVPVTSGNVDNERTNHVKRSLYGDDVNAMDAHPSSYSYSQPSGERVELENELIVNEIIHGKHPLFGDSYNYNDQQNTIKKKVKETMEKAFWDGIMESMKKDEPNYNHIVDLMREVRDKLSGMSPQNWRQEIDETIDLDILSQVLNSGKLDIQYLGKILDFAIITLRKLSAPANDDKLQATHEKFMKELAETCQHSSENSKNQHVIALLKGLHFLLEQTQGLKEEISKAHIQMFEPFLNGPVAIEYLRKAFTSRYGPPSGALVALPLTGKWLCSLKHSKDGEWIEQKTAFADANGRDKPSRGFLPSAPLRTGGSFAVKTNKDQTTSSSGSGSEQPKCEGGGKVDFVC</sequence>
<accession>A0AAV3P0H5</accession>
<keyword evidence="4" id="KW-1185">Reference proteome</keyword>
<dbReference type="EMBL" id="BAABME010000689">
    <property type="protein sequence ID" value="GAA0144743.1"/>
    <property type="molecule type" value="Genomic_DNA"/>
</dbReference>
<feature type="region of interest" description="Disordered" evidence="2">
    <location>
        <begin position="905"/>
        <end position="958"/>
    </location>
</feature>
<dbReference type="InterPro" id="IPR008862">
    <property type="entry name" value="Tcp11"/>
</dbReference>
<dbReference type="AlphaFoldDB" id="A0AAV3P0H5"/>
<protein>
    <submittedName>
        <fullName evidence="3">Microtubule or microtubule-binding cytoskeletal protein</fullName>
    </submittedName>
</protein>
<dbReference type="PANTHER" id="PTHR12832:SF11">
    <property type="entry name" value="LD23868P"/>
    <property type="match status" value="1"/>
</dbReference>
<proteinExistence type="inferred from homology"/>
<evidence type="ECO:0000313" key="3">
    <source>
        <dbReference type="EMBL" id="GAA0144743.1"/>
    </source>
</evidence>
<organism evidence="3 4">
    <name type="scientific">Lithospermum erythrorhizon</name>
    <name type="common">Purple gromwell</name>
    <name type="synonym">Lithospermum officinale var. erythrorhizon</name>
    <dbReference type="NCBI Taxonomy" id="34254"/>
    <lineage>
        <taxon>Eukaryota</taxon>
        <taxon>Viridiplantae</taxon>
        <taxon>Streptophyta</taxon>
        <taxon>Embryophyta</taxon>
        <taxon>Tracheophyta</taxon>
        <taxon>Spermatophyta</taxon>
        <taxon>Magnoliopsida</taxon>
        <taxon>eudicotyledons</taxon>
        <taxon>Gunneridae</taxon>
        <taxon>Pentapetalae</taxon>
        <taxon>asterids</taxon>
        <taxon>lamiids</taxon>
        <taxon>Boraginales</taxon>
        <taxon>Boraginaceae</taxon>
        <taxon>Boraginoideae</taxon>
        <taxon>Lithospermeae</taxon>
        <taxon>Lithospermum</taxon>
    </lineage>
</organism>
<dbReference type="Proteomes" id="UP001454036">
    <property type="component" value="Unassembled WGS sequence"/>
</dbReference>
<gene>
    <name evidence="3" type="ORF">LIER_05106</name>
</gene>
<dbReference type="GO" id="GO:0007165">
    <property type="term" value="P:signal transduction"/>
    <property type="evidence" value="ECO:0007669"/>
    <property type="project" value="TreeGrafter"/>
</dbReference>
<evidence type="ECO:0000313" key="4">
    <source>
        <dbReference type="Proteomes" id="UP001454036"/>
    </source>
</evidence>
<reference evidence="3 4" key="1">
    <citation type="submission" date="2024-01" db="EMBL/GenBank/DDBJ databases">
        <title>The complete chloroplast genome sequence of Lithospermum erythrorhizon: insights into the phylogenetic relationship among Boraginaceae species and the maternal lineages of purple gromwells.</title>
        <authorList>
            <person name="Okada T."/>
            <person name="Watanabe K."/>
        </authorList>
    </citation>
    <scope>NUCLEOTIDE SEQUENCE [LARGE SCALE GENOMIC DNA]</scope>
</reference>